<feature type="compositionally biased region" description="Acidic residues" evidence="1">
    <location>
        <begin position="133"/>
        <end position="147"/>
    </location>
</feature>
<dbReference type="Proteomes" id="UP000483820">
    <property type="component" value="Chromosome III"/>
</dbReference>
<gene>
    <name evidence="2" type="ORF">GCK72_011744</name>
</gene>
<evidence type="ECO:0000313" key="2">
    <source>
        <dbReference type="EMBL" id="KAF1763478.1"/>
    </source>
</evidence>
<protein>
    <submittedName>
        <fullName evidence="2">Uncharacterized protein</fullName>
    </submittedName>
</protein>
<feature type="region of interest" description="Disordered" evidence="1">
    <location>
        <begin position="118"/>
        <end position="165"/>
    </location>
</feature>
<reference evidence="2 3" key="1">
    <citation type="submission" date="2019-12" db="EMBL/GenBank/DDBJ databases">
        <title>Chromosome-level assembly of the Caenorhabditis remanei genome.</title>
        <authorList>
            <person name="Teterina A.A."/>
            <person name="Willis J.H."/>
            <person name="Phillips P.C."/>
        </authorList>
    </citation>
    <scope>NUCLEOTIDE SEQUENCE [LARGE SCALE GENOMIC DNA]</scope>
    <source>
        <strain evidence="2 3">PX506</strain>
        <tissue evidence="2">Whole organism</tissue>
    </source>
</reference>
<dbReference type="EMBL" id="WUAV01000003">
    <property type="protein sequence ID" value="KAF1763478.1"/>
    <property type="molecule type" value="Genomic_DNA"/>
</dbReference>
<dbReference type="GeneID" id="9815818"/>
<comment type="caution">
    <text evidence="2">The sequence shown here is derived from an EMBL/GenBank/DDBJ whole genome shotgun (WGS) entry which is preliminary data.</text>
</comment>
<dbReference type="AlphaFoldDB" id="A0A6A5H6W2"/>
<organism evidence="2 3">
    <name type="scientific">Caenorhabditis remanei</name>
    <name type="common">Caenorhabditis vulgaris</name>
    <dbReference type="NCBI Taxonomy" id="31234"/>
    <lineage>
        <taxon>Eukaryota</taxon>
        <taxon>Metazoa</taxon>
        <taxon>Ecdysozoa</taxon>
        <taxon>Nematoda</taxon>
        <taxon>Chromadorea</taxon>
        <taxon>Rhabditida</taxon>
        <taxon>Rhabditina</taxon>
        <taxon>Rhabditomorpha</taxon>
        <taxon>Rhabditoidea</taxon>
        <taxon>Rhabditidae</taxon>
        <taxon>Peloderinae</taxon>
        <taxon>Caenorhabditis</taxon>
    </lineage>
</organism>
<dbReference type="KEGG" id="crq:GCK72_011744"/>
<dbReference type="RefSeq" id="XP_003100850.2">
    <property type="nucleotide sequence ID" value="XM_003100802.2"/>
</dbReference>
<dbReference type="CTD" id="9815818"/>
<evidence type="ECO:0000256" key="1">
    <source>
        <dbReference type="SAM" id="MobiDB-lite"/>
    </source>
</evidence>
<sequence length="202" mass="24062">MARQVHRIYTIAEVQEVQNCYNMERYLPLRRSDRETDRYFEEMLTAQNQLVFQSIRYAKSADSRTKRQKEEVVFQEAAFFQRIETQCKYALEEYKERNREIEWRKKLERAEKKRMIKLGLRKPSPSTYKESSSEPEDANFEDSDEIDERPAAVNGRSAAVEVEKDKNGVPIKKRKLVKPKRKGIHLIQKRVMERDPVIDMGD</sequence>
<proteinExistence type="predicted"/>
<evidence type="ECO:0000313" key="3">
    <source>
        <dbReference type="Proteomes" id="UP000483820"/>
    </source>
</evidence>
<name>A0A6A5H6W2_CAERE</name>
<accession>A0A6A5H6W2</accession>